<feature type="domain" description="HTH myb-type" evidence="3">
    <location>
        <begin position="74"/>
        <end position="120"/>
    </location>
</feature>
<feature type="domain" description="HTH myb-type" evidence="3">
    <location>
        <begin position="18"/>
        <end position="69"/>
    </location>
</feature>
<dbReference type="InterPro" id="IPR017930">
    <property type="entry name" value="Myb_dom"/>
</dbReference>
<dbReference type="Proteomes" id="UP000001542">
    <property type="component" value="Unassembled WGS sequence"/>
</dbReference>
<dbReference type="GO" id="GO:0005634">
    <property type="term" value="C:nucleus"/>
    <property type="evidence" value="ECO:0000318"/>
    <property type="project" value="GO_Central"/>
</dbReference>
<evidence type="ECO:0000256" key="1">
    <source>
        <dbReference type="SAM" id="MobiDB-lite"/>
    </source>
</evidence>
<dbReference type="EMBL" id="DS114046">
    <property type="protein sequence ID" value="EAX91284.1"/>
    <property type="molecule type" value="Genomic_DNA"/>
</dbReference>
<dbReference type="GO" id="GO:0000981">
    <property type="term" value="F:DNA-binding transcription factor activity, RNA polymerase II-specific"/>
    <property type="evidence" value="ECO:0000318"/>
    <property type="project" value="GO_Central"/>
</dbReference>
<evidence type="ECO:0000259" key="2">
    <source>
        <dbReference type="PROSITE" id="PS50090"/>
    </source>
</evidence>
<name>A2FUZ3_TRIV3</name>
<dbReference type="PANTHER" id="PTHR45614:SF69">
    <property type="entry name" value="CHROMOSOME UNDETERMINED SCAFFOLD_38, WHOLE GENOME SHOTGUN SEQUENCE"/>
    <property type="match status" value="1"/>
</dbReference>
<organism evidence="4 5">
    <name type="scientific">Trichomonas vaginalis (strain ATCC PRA-98 / G3)</name>
    <dbReference type="NCBI Taxonomy" id="412133"/>
    <lineage>
        <taxon>Eukaryota</taxon>
        <taxon>Metamonada</taxon>
        <taxon>Parabasalia</taxon>
        <taxon>Trichomonadida</taxon>
        <taxon>Trichomonadidae</taxon>
        <taxon>Trichomonas</taxon>
    </lineage>
</organism>
<protein>
    <submittedName>
        <fullName evidence="4">Myb-like DNA-binding domain containing protein</fullName>
    </submittedName>
</protein>
<dbReference type="InParanoid" id="A2FUZ3"/>
<dbReference type="GO" id="GO:0006355">
    <property type="term" value="P:regulation of DNA-templated transcription"/>
    <property type="evidence" value="ECO:0000318"/>
    <property type="project" value="GO_Central"/>
</dbReference>
<dbReference type="RefSeq" id="XP_001304214.1">
    <property type="nucleotide sequence ID" value="XM_001304213.1"/>
</dbReference>
<reference evidence="4" key="2">
    <citation type="journal article" date="2007" name="Science">
        <title>Draft genome sequence of the sexually transmitted pathogen Trichomonas vaginalis.</title>
        <authorList>
            <person name="Carlton J.M."/>
            <person name="Hirt R.P."/>
            <person name="Silva J.C."/>
            <person name="Delcher A.L."/>
            <person name="Schatz M."/>
            <person name="Zhao Q."/>
            <person name="Wortman J.R."/>
            <person name="Bidwell S.L."/>
            <person name="Alsmark U.C.M."/>
            <person name="Besteiro S."/>
            <person name="Sicheritz-Ponten T."/>
            <person name="Noel C.J."/>
            <person name="Dacks J.B."/>
            <person name="Foster P.G."/>
            <person name="Simillion C."/>
            <person name="Van de Peer Y."/>
            <person name="Miranda-Saavedra D."/>
            <person name="Barton G.J."/>
            <person name="Westrop G.D."/>
            <person name="Mueller S."/>
            <person name="Dessi D."/>
            <person name="Fiori P.L."/>
            <person name="Ren Q."/>
            <person name="Paulsen I."/>
            <person name="Zhang H."/>
            <person name="Bastida-Corcuera F.D."/>
            <person name="Simoes-Barbosa A."/>
            <person name="Brown M.T."/>
            <person name="Hayes R.D."/>
            <person name="Mukherjee M."/>
            <person name="Okumura C.Y."/>
            <person name="Schneider R."/>
            <person name="Smith A.J."/>
            <person name="Vanacova S."/>
            <person name="Villalvazo M."/>
            <person name="Haas B.J."/>
            <person name="Pertea M."/>
            <person name="Feldblyum T.V."/>
            <person name="Utterback T.R."/>
            <person name="Shu C.L."/>
            <person name="Osoegawa K."/>
            <person name="de Jong P.J."/>
            <person name="Hrdy I."/>
            <person name="Horvathova L."/>
            <person name="Zubacova Z."/>
            <person name="Dolezal P."/>
            <person name="Malik S.B."/>
            <person name="Logsdon J.M. Jr."/>
            <person name="Henze K."/>
            <person name="Gupta A."/>
            <person name="Wang C.C."/>
            <person name="Dunne R.L."/>
            <person name="Upcroft J.A."/>
            <person name="Upcroft P."/>
            <person name="White O."/>
            <person name="Salzberg S.L."/>
            <person name="Tang P."/>
            <person name="Chiu C.-H."/>
            <person name="Lee Y.-S."/>
            <person name="Embley T.M."/>
            <person name="Coombs G.H."/>
            <person name="Mottram J.C."/>
            <person name="Tachezy J."/>
            <person name="Fraser-Liggett C.M."/>
            <person name="Johnson P.J."/>
        </authorList>
    </citation>
    <scope>NUCLEOTIDE SEQUENCE [LARGE SCALE GENOMIC DNA]</scope>
    <source>
        <strain evidence="4">G3</strain>
    </source>
</reference>
<keyword evidence="4" id="KW-0238">DNA-binding</keyword>
<dbReference type="Gene3D" id="1.10.10.60">
    <property type="entry name" value="Homeodomain-like"/>
    <property type="match status" value="2"/>
</dbReference>
<dbReference type="InterPro" id="IPR009057">
    <property type="entry name" value="Homeodomain-like_sf"/>
</dbReference>
<dbReference type="PANTHER" id="PTHR45614">
    <property type="entry name" value="MYB PROTEIN-RELATED"/>
    <property type="match status" value="1"/>
</dbReference>
<dbReference type="VEuPathDB" id="TrichDB:TVAGG3_0455760"/>
<dbReference type="InterPro" id="IPR050560">
    <property type="entry name" value="MYB_TF"/>
</dbReference>
<feature type="domain" description="Myb-like" evidence="2">
    <location>
        <begin position="18"/>
        <end position="65"/>
    </location>
</feature>
<feature type="compositionally biased region" description="Basic and acidic residues" evidence="1">
    <location>
        <begin position="11"/>
        <end position="24"/>
    </location>
</feature>
<reference evidence="4" key="1">
    <citation type="submission" date="2006-10" db="EMBL/GenBank/DDBJ databases">
        <authorList>
            <person name="Amadeo P."/>
            <person name="Zhao Q."/>
            <person name="Wortman J."/>
            <person name="Fraser-Liggett C."/>
            <person name="Carlton J."/>
        </authorList>
    </citation>
    <scope>NUCLEOTIDE SEQUENCE</scope>
    <source>
        <strain evidence="4">G3</strain>
    </source>
</reference>
<dbReference type="OrthoDB" id="2143914at2759"/>
<evidence type="ECO:0000313" key="4">
    <source>
        <dbReference type="EMBL" id="EAX91284.1"/>
    </source>
</evidence>
<evidence type="ECO:0000259" key="3">
    <source>
        <dbReference type="PROSITE" id="PS51294"/>
    </source>
</evidence>
<dbReference type="GO" id="GO:0000978">
    <property type="term" value="F:RNA polymerase II cis-regulatory region sequence-specific DNA binding"/>
    <property type="evidence" value="ECO:0000318"/>
    <property type="project" value="GO_Central"/>
</dbReference>
<dbReference type="KEGG" id="tva:4748977"/>
<dbReference type="SMR" id="A2FUZ3"/>
<dbReference type="AlphaFoldDB" id="A2FUZ3"/>
<accession>A2FUZ3</accession>
<sequence length="186" mass="22035">MDRLLPNGHTPYDDAGSRSKFTPREDRKLLKLVQEAGRSPNWREISNIMQTRTPRQCRERYQNYLCPKINHKDFTPEEDEMILKQFDIHENKWNAIARCFKGRTGNMIRNRWQTLIRKQNKKFRIAKKLSESEELENDSCSKESLGSAVSCEKQPHLFDALFTIMDYEHILNDDRFIMSYVGSCTQ</sequence>
<dbReference type="PROSITE" id="PS51294">
    <property type="entry name" value="HTH_MYB"/>
    <property type="match status" value="2"/>
</dbReference>
<dbReference type="SMART" id="SM00717">
    <property type="entry name" value="SANT"/>
    <property type="match status" value="2"/>
</dbReference>
<dbReference type="CDD" id="cd00167">
    <property type="entry name" value="SANT"/>
    <property type="match status" value="2"/>
</dbReference>
<dbReference type="VEuPathDB" id="TrichDB:TVAG_251280"/>
<feature type="domain" description="Myb-like" evidence="2">
    <location>
        <begin position="66"/>
        <end position="116"/>
    </location>
</feature>
<dbReference type="InterPro" id="IPR001005">
    <property type="entry name" value="SANT/Myb"/>
</dbReference>
<dbReference type="SUPFAM" id="SSF46689">
    <property type="entry name" value="Homeodomain-like"/>
    <property type="match status" value="2"/>
</dbReference>
<feature type="region of interest" description="Disordered" evidence="1">
    <location>
        <begin position="1"/>
        <end position="24"/>
    </location>
</feature>
<dbReference type="eggNOG" id="KOG0048">
    <property type="taxonomic scope" value="Eukaryota"/>
</dbReference>
<evidence type="ECO:0000313" key="5">
    <source>
        <dbReference type="Proteomes" id="UP000001542"/>
    </source>
</evidence>
<dbReference type="STRING" id="5722.A2FUZ3"/>
<gene>
    <name evidence="4" type="ORF">TVAG_251280</name>
</gene>
<proteinExistence type="predicted"/>
<dbReference type="PROSITE" id="PS50090">
    <property type="entry name" value="MYB_LIKE"/>
    <property type="match status" value="2"/>
</dbReference>
<keyword evidence="5" id="KW-1185">Reference proteome</keyword>
<dbReference type="Pfam" id="PF13921">
    <property type="entry name" value="Myb_DNA-bind_6"/>
    <property type="match status" value="1"/>
</dbReference>